<protein>
    <submittedName>
        <fullName evidence="1">Uncharacterized protein</fullName>
    </submittedName>
</protein>
<proteinExistence type="predicted"/>
<sequence length="38" mass="4057">MCKKITCVACAKPTWEGCGEHIEDALGDVAVADRCTCK</sequence>
<accession>A0ABS4WAI0</accession>
<evidence type="ECO:0000313" key="2">
    <source>
        <dbReference type="Proteomes" id="UP000766570"/>
    </source>
</evidence>
<reference evidence="1 2" key="1">
    <citation type="submission" date="2021-03" db="EMBL/GenBank/DDBJ databases">
        <title>Sequencing the genomes of 1000 actinobacteria strains.</title>
        <authorList>
            <person name="Klenk H.-P."/>
        </authorList>
    </citation>
    <scope>NUCLEOTIDE SEQUENCE [LARGE SCALE GENOMIC DNA]</scope>
    <source>
        <strain evidence="1 2">DSM 15454</strain>
    </source>
</reference>
<gene>
    <name evidence="1" type="ORF">JOF46_001092</name>
</gene>
<keyword evidence="2" id="KW-1185">Reference proteome</keyword>
<name>A0ABS4WAI0_9MICC</name>
<comment type="caution">
    <text evidence="1">The sequence shown here is derived from an EMBL/GenBank/DDBJ whole genome shotgun (WGS) entry which is preliminary data.</text>
</comment>
<evidence type="ECO:0000313" key="1">
    <source>
        <dbReference type="EMBL" id="MBP2373180.1"/>
    </source>
</evidence>
<dbReference type="Proteomes" id="UP000766570">
    <property type="component" value="Unassembled WGS sequence"/>
</dbReference>
<dbReference type="EMBL" id="JAGIOE010000001">
    <property type="protein sequence ID" value="MBP2373180.1"/>
    <property type="molecule type" value="Genomic_DNA"/>
</dbReference>
<organism evidence="1 2">
    <name type="scientific">Paeniglutamicibacter psychrophenolicus</name>
    <dbReference type="NCBI Taxonomy" id="257454"/>
    <lineage>
        <taxon>Bacteria</taxon>
        <taxon>Bacillati</taxon>
        <taxon>Actinomycetota</taxon>
        <taxon>Actinomycetes</taxon>
        <taxon>Micrococcales</taxon>
        <taxon>Micrococcaceae</taxon>
        <taxon>Paeniglutamicibacter</taxon>
    </lineage>
</organism>